<gene>
    <name evidence="2" type="ORF">D1639_02505</name>
</gene>
<evidence type="ECO:0000256" key="1">
    <source>
        <dbReference type="SAM" id="MobiDB-lite"/>
    </source>
</evidence>
<proteinExistence type="predicted"/>
<comment type="caution">
    <text evidence="2">The sequence shown here is derived from an EMBL/GenBank/DDBJ whole genome shotgun (WGS) entry which is preliminary data.</text>
</comment>
<feature type="compositionally biased region" description="Basic and acidic residues" evidence="1">
    <location>
        <begin position="37"/>
        <end position="49"/>
    </location>
</feature>
<feature type="compositionally biased region" description="Acidic residues" evidence="1">
    <location>
        <begin position="67"/>
        <end position="76"/>
    </location>
</feature>
<reference evidence="2" key="1">
    <citation type="submission" date="2018-08" db="EMBL/GenBank/DDBJ databases">
        <title>Murine metabolic-syndrome-specific gut microbial biobank.</title>
        <authorList>
            <person name="Liu C."/>
        </authorList>
    </citation>
    <scope>NUCLEOTIDE SEQUENCE [LARGE SCALE GENOMIC DNA]</scope>
    <source>
        <strain evidence="2">Z82</strain>
    </source>
</reference>
<evidence type="ECO:0000313" key="2">
    <source>
        <dbReference type="EMBL" id="NBI33923.1"/>
    </source>
</evidence>
<organism evidence="2">
    <name type="scientific">Muribaculaceae bacterium Z82</name>
    <dbReference type="NCBI Taxonomy" id="2304548"/>
    <lineage>
        <taxon>Bacteria</taxon>
        <taxon>Pseudomonadati</taxon>
        <taxon>Bacteroidota</taxon>
        <taxon>Bacteroidia</taxon>
        <taxon>Bacteroidales</taxon>
        <taxon>Muribaculaceae</taxon>
    </lineage>
</organism>
<dbReference type="EMBL" id="QWKH01000009">
    <property type="protein sequence ID" value="NBI33923.1"/>
    <property type="molecule type" value="Genomic_DNA"/>
</dbReference>
<accession>A0A7C9NA48</accession>
<dbReference type="AlphaFoldDB" id="A0A7C9NA48"/>
<feature type="region of interest" description="Disordered" evidence="1">
    <location>
        <begin position="1"/>
        <end position="76"/>
    </location>
</feature>
<name>A0A7C9NA48_9BACT</name>
<protein>
    <submittedName>
        <fullName evidence="2">Uncharacterized protein</fullName>
    </submittedName>
</protein>
<sequence>MTKPRYSLRPTSTPLPSQEPHDRRCDPSGTGPSPHRRNGEAHRAFLRPEGEDDDGYDPYSDRPADPDPADAEDPWR</sequence>